<evidence type="ECO:0000313" key="2">
    <source>
        <dbReference type="Proteomes" id="UP001152300"/>
    </source>
</evidence>
<comment type="caution">
    <text evidence="1">The sequence shown here is derived from an EMBL/GenBank/DDBJ whole genome shotgun (WGS) entry which is preliminary data.</text>
</comment>
<gene>
    <name evidence="1" type="ORF">OCU04_012155</name>
</gene>
<evidence type="ECO:0000313" key="1">
    <source>
        <dbReference type="EMBL" id="KAJ8059183.1"/>
    </source>
</evidence>
<keyword evidence="2" id="KW-1185">Reference proteome</keyword>
<dbReference type="AlphaFoldDB" id="A0A9X0ABK2"/>
<dbReference type="Proteomes" id="UP001152300">
    <property type="component" value="Unassembled WGS sequence"/>
</dbReference>
<accession>A0A9X0ABK2</accession>
<reference evidence="1" key="1">
    <citation type="submission" date="2022-11" db="EMBL/GenBank/DDBJ databases">
        <title>Genome Resource of Sclerotinia nivalis Strain SnTB1, a Plant Pathogen Isolated from American Ginseng.</title>
        <authorList>
            <person name="Fan S."/>
        </authorList>
    </citation>
    <scope>NUCLEOTIDE SEQUENCE</scope>
    <source>
        <strain evidence="1">SnTB1</strain>
    </source>
</reference>
<proteinExistence type="predicted"/>
<protein>
    <submittedName>
        <fullName evidence="1">Uncharacterized protein</fullName>
    </submittedName>
</protein>
<dbReference type="EMBL" id="JAPEIS010000015">
    <property type="protein sequence ID" value="KAJ8059183.1"/>
    <property type="molecule type" value="Genomic_DNA"/>
</dbReference>
<name>A0A9X0ABK2_9HELO</name>
<dbReference type="OrthoDB" id="10271141at2759"/>
<organism evidence="1 2">
    <name type="scientific">Sclerotinia nivalis</name>
    <dbReference type="NCBI Taxonomy" id="352851"/>
    <lineage>
        <taxon>Eukaryota</taxon>
        <taxon>Fungi</taxon>
        <taxon>Dikarya</taxon>
        <taxon>Ascomycota</taxon>
        <taxon>Pezizomycotina</taxon>
        <taxon>Leotiomycetes</taxon>
        <taxon>Helotiales</taxon>
        <taxon>Sclerotiniaceae</taxon>
        <taxon>Sclerotinia</taxon>
    </lineage>
</organism>
<sequence length="60" mass="6529">MPERGGYGSTVRYTASSTEAQTCIRPIETTLNMALAWERMSHDCNNRAGSLPSSPPDEIA</sequence>